<dbReference type="InterPro" id="IPR036291">
    <property type="entry name" value="NAD(P)-bd_dom_sf"/>
</dbReference>
<dbReference type="PANTHER" id="PTHR43161:SF9">
    <property type="entry name" value="SORBITOL DEHYDROGENASE"/>
    <property type="match status" value="1"/>
</dbReference>
<evidence type="ECO:0000256" key="5">
    <source>
        <dbReference type="ARBA" id="ARBA00023002"/>
    </source>
</evidence>
<name>A0A316VUR2_9BASI</name>
<evidence type="ECO:0000256" key="8">
    <source>
        <dbReference type="SAM" id="MobiDB-lite"/>
    </source>
</evidence>
<comment type="cofactor">
    <cofactor evidence="1 7">
        <name>Zn(2+)</name>
        <dbReference type="ChEBI" id="CHEBI:29105"/>
    </cofactor>
</comment>
<proteinExistence type="inferred from homology"/>
<dbReference type="PROSITE" id="PS00059">
    <property type="entry name" value="ADH_ZINC"/>
    <property type="match status" value="1"/>
</dbReference>
<reference evidence="10 11" key="1">
    <citation type="journal article" date="2018" name="Mol. Biol. Evol.">
        <title>Broad Genomic Sampling Reveals a Smut Pathogenic Ancestry of the Fungal Clade Ustilaginomycotina.</title>
        <authorList>
            <person name="Kijpornyongpan T."/>
            <person name="Mondo S.J."/>
            <person name="Barry K."/>
            <person name="Sandor L."/>
            <person name="Lee J."/>
            <person name="Lipzen A."/>
            <person name="Pangilinan J."/>
            <person name="LaButti K."/>
            <person name="Hainaut M."/>
            <person name="Henrissat B."/>
            <person name="Grigoriev I.V."/>
            <person name="Spatafora J.W."/>
            <person name="Aime M.C."/>
        </authorList>
    </citation>
    <scope>NUCLEOTIDE SEQUENCE [LARGE SCALE GENOMIC DNA]</scope>
    <source>
        <strain evidence="10 11">MCA 4658</strain>
    </source>
</reference>
<evidence type="ECO:0000313" key="10">
    <source>
        <dbReference type="EMBL" id="PWN41339.1"/>
    </source>
</evidence>
<dbReference type="SUPFAM" id="SSF50129">
    <property type="entry name" value="GroES-like"/>
    <property type="match status" value="1"/>
</dbReference>
<dbReference type="InterPro" id="IPR011032">
    <property type="entry name" value="GroES-like_sf"/>
</dbReference>
<dbReference type="Gene3D" id="3.90.180.10">
    <property type="entry name" value="Medium-chain alcohol dehydrogenases, catalytic domain"/>
    <property type="match status" value="1"/>
</dbReference>
<evidence type="ECO:0000259" key="9">
    <source>
        <dbReference type="SMART" id="SM00829"/>
    </source>
</evidence>
<dbReference type="GO" id="GO:0008270">
    <property type="term" value="F:zinc ion binding"/>
    <property type="evidence" value="ECO:0007669"/>
    <property type="project" value="InterPro"/>
</dbReference>
<dbReference type="Gene3D" id="3.40.50.720">
    <property type="entry name" value="NAD(P)-binding Rossmann-like Domain"/>
    <property type="match status" value="1"/>
</dbReference>
<accession>A0A316VUR2</accession>
<dbReference type="InterPro" id="IPR020843">
    <property type="entry name" value="ER"/>
</dbReference>
<dbReference type="GO" id="GO:0003939">
    <property type="term" value="F:L-iditol 2-dehydrogenase (NAD+) activity"/>
    <property type="evidence" value="ECO:0007669"/>
    <property type="project" value="TreeGrafter"/>
</dbReference>
<dbReference type="OrthoDB" id="2148442at2759"/>
<dbReference type="InterPro" id="IPR013154">
    <property type="entry name" value="ADH-like_N"/>
</dbReference>
<dbReference type="Pfam" id="PF08240">
    <property type="entry name" value="ADH_N"/>
    <property type="match status" value="1"/>
</dbReference>
<dbReference type="InterPro" id="IPR002328">
    <property type="entry name" value="ADH_Zn_CS"/>
</dbReference>
<dbReference type="PANTHER" id="PTHR43161">
    <property type="entry name" value="SORBITOL DEHYDROGENASE"/>
    <property type="match status" value="1"/>
</dbReference>
<dbReference type="InterPro" id="IPR013149">
    <property type="entry name" value="ADH-like_C"/>
</dbReference>
<dbReference type="InParanoid" id="A0A316VUR2"/>
<dbReference type="AlphaFoldDB" id="A0A316VUR2"/>
<dbReference type="RefSeq" id="XP_025368499.1">
    <property type="nucleotide sequence ID" value="XM_025514278.1"/>
</dbReference>
<dbReference type="SMART" id="SM00829">
    <property type="entry name" value="PKS_ER"/>
    <property type="match status" value="1"/>
</dbReference>
<comment type="similarity">
    <text evidence="2 7">Belongs to the zinc-containing alcohol dehydrogenase family.</text>
</comment>
<protein>
    <submittedName>
        <fullName evidence="10">Putative xylitol dehydrogenase</fullName>
    </submittedName>
</protein>
<dbReference type="GeneID" id="37036148"/>
<evidence type="ECO:0000256" key="6">
    <source>
        <dbReference type="ARBA" id="ARBA00023027"/>
    </source>
</evidence>
<keyword evidence="5" id="KW-0560">Oxidoreductase</keyword>
<organism evidence="10 11">
    <name type="scientific">Ceraceosorus guamensis</name>
    <dbReference type="NCBI Taxonomy" id="1522189"/>
    <lineage>
        <taxon>Eukaryota</taxon>
        <taxon>Fungi</taxon>
        <taxon>Dikarya</taxon>
        <taxon>Basidiomycota</taxon>
        <taxon>Ustilaginomycotina</taxon>
        <taxon>Exobasidiomycetes</taxon>
        <taxon>Ceraceosorales</taxon>
        <taxon>Ceraceosoraceae</taxon>
        <taxon>Ceraceosorus</taxon>
    </lineage>
</organism>
<sequence>MSDAKPIPHTNGTIGHDNSIPVPPVKGNKSFVLQAVDKTVFEERPIPTLKPNQVQVNVRQTGICGSDVHYWKHGRIGDFVLTSPMVLGHESAGIVTAVGSDVKSHSIGDRVALEPGVPCFTCDTDKAGHYNFCRDLEFAATPPYDGTLATYYNLHASFAHKVPDNLTLEEASLMEPLGVAVQAAVRQGHVRALQNVVVFGAGPIGLLTGAVAKAYGAKRVILVDIVASKLEFAKSFCATDTFIPTRPAEGETAMEAAERNALALKGQMGVDVIDADGADLVLECTGAPPCVQMGLFMTRAKGRFVQVGMGSPDVLLPLHRINMKELEVTGSFRYGSGVYRTAIDLVSQGLVDVKRIVTHRYTFDDAIQAFAATAAGKGEDGKTCIKVQICQGQAQ</sequence>
<dbReference type="Proteomes" id="UP000245783">
    <property type="component" value="Unassembled WGS sequence"/>
</dbReference>
<evidence type="ECO:0000256" key="7">
    <source>
        <dbReference type="RuleBase" id="RU361277"/>
    </source>
</evidence>
<dbReference type="STRING" id="1522189.A0A316VUR2"/>
<dbReference type="InterPro" id="IPR045306">
    <property type="entry name" value="SDH-like"/>
</dbReference>
<dbReference type="FunCoup" id="A0A316VUR2">
    <property type="interactions" value="87"/>
</dbReference>
<evidence type="ECO:0000256" key="4">
    <source>
        <dbReference type="ARBA" id="ARBA00022833"/>
    </source>
</evidence>
<evidence type="ECO:0000256" key="3">
    <source>
        <dbReference type="ARBA" id="ARBA00022723"/>
    </source>
</evidence>
<keyword evidence="4 7" id="KW-0862">Zinc</keyword>
<keyword evidence="11" id="KW-1185">Reference proteome</keyword>
<dbReference type="SUPFAM" id="SSF51735">
    <property type="entry name" value="NAD(P)-binding Rossmann-fold domains"/>
    <property type="match status" value="1"/>
</dbReference>
<feature type="region of interest" description="Disordered" evidence="8">
    <location>
        <begin position="1"/>
        <end position="21"/>
    </location>
</feature>
<dbReference type="EMBL" id="KZ819394">
    <property type="protein sequence ID" value="PWN41339.1"/>
    <property type="molecule type" value="Genomic_DNA"/>
</dbReference>
<feature type="domain" description="Enoyl reductase (ER)" evidence="9">
    <location>
        <begin position="34"/>
        <end position="385"/>
    </location>
</feature>
<evidence type="ECO:0000256" key="1">
    <source>
        <dbReference type="ARBA" id="ARBA00001947"/>
    </source>
</evidence>
<dbReference type="CDD" id="cd05285">
    <property type="entry name" value="sorbitol_DH"/>
    <property type="match status" value="1"/>
</dbReference>
<keyword evidence="6" id="KW-0520">NAD</keyword>
<keyword evidence="3 7" id="KW-0479">Metal-binding</keyword>
<evidence type="ECO:0000313" key="11">
    <source>
        <dbReference type="Proteomes" id="UP000245783"/>
    </source>
</evidence>
<gene>
    <name evidence="10" type="ORF">IE81DRAFT_324608</name>
</gene>
<dbReference type="Pfam" id="PF00107">
    <property type="entry name" value="ADH_zinc_N"/>
    <property type="match status" value="1"/>
</dbReference>
<dbReference type="FunFam" id="3.40.50.720:FF:000068">
    <property type="entry name" value="Sorbitol dehydrogenase"/>
    <property type="match status" value="1"/>
</dbReference>
<evidence type="ECO:0000256" key="2">
    <source>
        <dbReference type="ARBA" id="ARBA00008072"/>
    </source>
</evidence>
<dbReference type="GO" id="GO:0006062">
    <property type="term" value="P:sorbitol catabolic process"/>
    <property type="evidence" value="ECO:0007669"/>
    <property type="project" value="TreeGrafter"/>
</dbReference>